<evidence type="ECO:0000256" key="7">
    <source>
        <dbReference type="ARBA" id="ARBA00023015"/>
    </source>
</evidence>
<dbReference type="Pfam" id="PF04065">
    <property type="entry name" value="Not3"/>
    <property type="match status" value="1"/>
</dbReference>
<evidence type="ECO:0000256" key="10">
    <source>
        <dbReference type="SAM" id="MobiDB-lite"/>
    </source>
</evidence>
<feature type="region of interest" description="Disordered" evidence="10">
    <location>
        <begin position="242"/>
        <end position="568"/>
    </location>
</feature>
<feature type="compositionally biased region" description="Low complexity" evidence="10">
    <location>
        <begin position="256"/>
        <end position="277"/>
    </location>
</feature>
<feature type="compositionally biased region" description="Polar residues" evidence="10">
    <location>
        <begin position="441"/>
        <end position="460"/>
    </location>
</feature>
<dbReference type="PANTHER" id="PTHR23326">
    <property type="entry name" value="CCR4 NOT-RELATED"/>
    <property type="match status" value="1"/>
</dbReference>
<dbReference type="InterPro" id="IPR038635">
    <property type="entry name" value="CCR4-NOT_su2/3/5_C_sf"/>
</dbReference>
<dbReference type="Gene3D" id="2.30.30.1020">
    <property type="entry name" value="CCR4-NOT complex subunit 2/3/5, C-terminal domain"/>
    <property type="match status" value="1"/>
</dbReference>
<dbReference type="InterPro" id="IPR012270">
    <property type="entry name" value="CCR4-NOT_su3/5"/>
</dbReference>
<feature type="compositionally biased region" description="Low complexity" evidence="10">
    <location>
        <begin position="472"/>
        <end position="492"/>
    </location>
</feature>
<accession>A0A1X7VSA0</accession>
<dbReference type="GO" id="GO:0005737">
    <property type="term" value="C:cytoplasm"/>
    <property type="evidence" value="ECO:0007669"/>
    <property type="project" value="UniProtKB-SubCell"/>
</dbReference>
<evidence type="ECO:0000313" key="13">
    <source>
        <dbReference type="EnsemblMetazoa" id="Aqu2.1.43256_001"/>
    </source>
</evidence>
<keyword evidence="8" id="KW-0804">Transcription</keyword>
<reference evidence="13" key="2">
    <citation type="submission" date="2017-05" db="UniProtKB">
        <authorList>
            <consortium name="EnsemblMetazoa"/>
        </authorList>
    </citation>
    <scope>IDENTIFICATION</scope>
</reference>
<feature type="compositionally biased region" description="Basic and acidic residues" evidence="10">
    <location>
        <begin position="282"/>
        <end position="297"/>
    </location>
</feature>
<keyword evidence="14" id="KW-1185">Reference proteome</keyword>
<keyword evidence="9" id="KW-0539">Nucleus</keyword>
<keyword evidence="7" id="KW-0805">Transcription regulation</keyword>
<evidence type="ECO:0008006" key="15">
    <source>
        <dbReference type="Google" id="ProtNLM"/>
    </source>
</evidence>
<evidence type="ECO:0000256" key="5">
    <source>
        <dbReference type="ARBA" id="ARBA00022491"/>
    </source>
</evidence>
<feature type="domain" description="CCR4-Not complex component Not N-terminal" evidence="11">
    <location>
        <begin position="4"/>
        <end position="232"/>
    </location>
</feature>
<evidence type="ECO:0000256" key="3">
    <source>
        <dbReference type="ARBA" id="ARBA00007682"/>
    </source>
</evidence>
<dbReference type="PIRSF" id="PIRSF005290">
    <property type="entry name" value="NOT_su_3_5"/>
    <property type="match status" value="1"/>
</dbReference>
<evidence type="ECO:0000259" key="12">
    <source>
        <dbReference type="Pfam" id="PF04153"/>
    </source>
</evidence>
<dbReference type="STRING" id="400682.A0A1X7VSA0"/>
<evidence type="ECO:0000259" key="11">
    <source>
        <dbReference type="Pfam" id="PF04065"/>
    </source>
</evidence>
<evidence type="ECO:0000256" key="2">
    <source>
        <dbReference type="ARBA" id="ARBA00004496"/>
    </source>
</evidence>
<dbReference type="InterPro" id="IPR040168">
    <property type="entry name" value="Not2/3/5"/>
</dbReference>
<keyword evidence="6" id="KW-0597">Phosphoprotein</keyword>
<dbReference type="Pfam" id="PF04153">
    <property type="entry name" value="NOT2_3_5_C"/>
    <property type="match status" value="1"/>
</dbReference>
<name>A0A1X7VSA0_AMPQE</name>
<dbReference type="InterPro" id="IPR007207">
    <property type="entry name" value="Not_N"/>
</dbReference>
<keyword evidence="4" id="KW-0963">Cytoplasm</keyword>
<feature type="compositionally biased region" description="Low complexity" evidence="10">
    <location>
        <begin position="409"/>
        <end position="425"/>
    </location>
</feature>
<dbReference type="EnsemblMetazoa" id="XM_019996487.1">
    <property type="protein sequence ID" value="XP_019852046.1"/>
    <property type="gene ID" value="LOC100638414"/>
</dbReference>
<proteinExistence type="inferred from homology"/>
<dbReference type="KEGG" id="aqu:100638414"/>
<evidence type="ECO:0000256" key="1">
    <source>
        <dbReference type="ARBA" id="ARBA00004123"/>
    </source>
</evidence>
<dbReference type="GO" id="GO:0030015">
    <property type="term" value="C:CCR4-NOT core complex"/>
    <property type="evidence" value="ECO:0007669"/>
    <property type="project" value="InterPro"/>
</dbReference>
<dbReference type="AlphaFoldDB" id="A0A1X7VSA0"/>
<feature type="compositionally biased region" description="Polar residues" evidence="10">
    <location>
        <begin position="344"/>
        <end position="368"/>
    </location>
</feature>
<keyword evidence="5" id="KW-0678">Repressor</keyword>
<sequence length="947" mass="102400">MADKRKLQGEIDRCLKKVTEGVETFDDIWGKVQTAANANQKEKYEADLKKEIKKLQRLRDQIKTWLTSNDIKDKKSLMDNRKLIESRMERFKVIERETKTKAYSKEGLGLAAKVDPAQKEKEEIRQWLTDIIDHLQRQIDLFESEVETLHSSSKKKKLDREKQERVDELSNWVERHKFHVQKLETIMRMLDNSSIETDDVKTIQDDLNYYVESNQEPDFAENELLYEDLHLDETAGISTGFSHFGQCEDDESSLASSPTSSGPLSPKTPTTSGKPLPQSLRDSSHDHPPSELIEERRRGKTSSLGSDHGNDVPPSPRRPGPKSLTLGSGPSNRGSNNNGGKITTPVSKGSSIGGNNSRTNSNNIQTTPIAIPSPKGQKGLQQQQVHTPAAATPNNKDTKDQSAVPPPYAVAAAGSGAGNSSEPAGLTTPDVTSPDGVSADHVTTSSLLIGGNSAVTTTTAHPMRSQGPPSLPSQHSRSSSTSSSLSPSLTHSGDSLSQNGTVGGGVSNTIDANPPLPSSGPSSQPSVGSPVSLTVSTSITSPPDSSPSQSSAKPSPPLAPPSVATVTASHPQQIPVAITTNMMASPGSQYFPSVLPEKIPAVGGAGGVVIGRSDSYDHEGGLQMGGGGGLPLGMSVLGKQMIGGQSVMFESNLASLSMVADPLGDPPSVVTSFPVQTTDSFSPSSLGSFGIPVGGGNSVSGAVDMFGFSTNSSTNPSAVTDSMSSLKEITTEAILTHGLLNENKRNTSDQNLRALLNPSAAPGSRLDAALSLGTSTTSSLPRDATPIQPLLGVAPLGPISLGQDKVYQLRMLESAYKHMPEPSDSEKVRPYLQRTPYPTPPYHPQHSPSHMDSYDFYQRLSIETLFFIFYYMEGTKAQYMAAKALKKLSWRFHTKYMTWFQRLEEPNTITDDYEMGTYIYFDYEKWAQRKKDGFTFEYRYLEDRDLP</sequence>
<evidence type="ECO:0000256" key="8">
    <source>
        <dbReference type="ARBA" id="ARBA00023163"/>
    </source>
</evidence>
<protein>
    <recommendedName>
        <fullName evidence="15">CCR4-NOT transcription complex subunit 3</fullName>
    </recommendedName>
</protein>
<dbReference type="EnsemblMetazoa" id="XM_019996482.1">
    <property type="protein sequence ID" value="XP_019852041.1"/>
    <property type="gene ID" value="LOC100638414"/>
</dbReference>
<feature type="compositionally biased region" description="Low complexity" evidence="10">
    <location>
        <begin position="519"/>
        <end position="553"/>
    </location>
</feature>
<feature type="compositionally biased region" description="Low complexity" evidence="10">
    <location>
        <begin position="327"/>
        <end position="340"/>
    </location>
</feature>
<dbReference type="OrthoDB" id="293823at2759"/>
<dbReference type="Proteomes" id="UP000007879">
    <property type="component" value="Unassembled WGS sequence"/>
</dbReference>
<evidence type="ECO:0000313" key="14">
    <source>
        <dbReference type="Proteomes" id="UP000007879"/>
    </source>
</evidence>
<gene>
    <name evidence="13" type="primary">100638414</name>
</gene>
<dbReference type="EnsemblMetazoa" id="Aqu2.1.43256_001">
    <property type="protein sequence ID" value="Aqu2.1.43256_001"/>
    <property type="gene ID" value="Aqu2.1.43256"/>
</dbReference>
<reference evidence="14" key="1">
    <citation type="journal article" date="2010" name="Nature">
        <title>The Amphimedon queenslandica genome and the evolution of animal complexity.</title>
        <authorList>
            <person name="Srivastava M."/>
            <person name="Simakov O."/>
            <person name="Chapman J."/>
            <person name="Fahey B."/>
            <person name="Gauthier M.E."/>
            <person name="Mitros T."/>
            <person name="Richards G.S."/>
            <person name="Conaco C."/>
            <person name="Dacre M."/>
            <person name="Hellsten U."/>
            <person name="Larroux C."/>
            <person name="Putnam N.H."/>
            <person name="Stanke M."/>
            <person name="Adamska M."/>
            <person name="Darling A."/>
            <person name="Degnan S.M."/>
            <person name="Oakley T.H."/>
            <person name="Plachetzki D.C."/>
            <person name="Zhai Y."/>
            <person name="Adamski M."/>
            <person name="Calcino A."/>
            <person name="Cummins S.F."/>
            <person name="Goodstein D.M."/>
            <person name="Harris C."/>
            <person name="Jackson D.J."/>
            <person name="Leys S.P."/>
            <person name="Shu S."/>
            <person name="Woodcroft B.J."/>
            <person name="Vervoort M."/>
            <person name="Kosik K.S."/>
            <person name="Manning G."/>
            <person name="Degnan B.M."/>
            <person name="Rokhsar D.S."/>
        </authorList>
    </citation>
    <scope>NUCLEOTIDE SEQUENCE [LARGE SCALE GENOMIC DNA]</scope>
</reference>
<dbReference type="InterPro" id="IPR007282">
    <property type="entry name" value="NOT2/3/5_C"/>
</dbReference>
<dbReference type="GO" id="GO:2000036">
    <property type="term" value="P:regulation of stem cell population maintenance"/>
    <property type="evidence" value="ECO:0007669"/>
    <property type="project" value="UniProtKB-ARBA"/>
</dbReference>
<organism evidence="13">
    <name type="scientific">Amphimedon queenslandica</name>
    <name type="common">Sponge</name>
    <dbReference type="NCBI Taxonomy" id="400682"/>
    <lineage>
        <taxon>Eukaryota</taxon>
        <taxon>Metazoa</taxon>
        <taxon>Porifera</taxon>
        <taxon>Demospongiae</taxon>
        <taxon>Heteroscleromorpha</taxon>
        <taxon>Haplosclerida</taxon>
        <taxon>Niphatidae</taxon>
        <taxon>Amphimedon</taxon>
    </lineage>
</organism>
<dbReference type="GO" id="GO:0006355">
    <property type="term" value="P:regulation of DNA-templated transcription"/>
    <property type="evidence" value="ECO:0007669"/>
    <property type="project" value="InterPro"/>
</dbReference>
<dbReference type="eggNOG" id="KOG2150">
    <property type="taxonomic scope" value="Eukaryota"/>
</dbReference>
<feature type="domain" description="NOT2/NOT3/NOT5 C-terminal" evidence="12">
    <location>
        <begin position="817"/>
        <end position="941"/>
    </location>
</feature>
<dbReference type="GO" id="GO:0005634">
    <property type="term" value="C:nucleus"/>
    <property type="evidence" value="ECO:0007669"/>
    <property type="project" value="UniProtKB-SubCell"/>
</dbReference>
<evidence type="ECO:0000256" key="6">
    <source>
        <dbReference type="ARBA" id="ARBA00022553"/>
    </source>
</evidence>
<evidence type="ECO:0000256" key="9">
    <source>
        <dbReference type="ARBA" id="ARBA00023242"/>
    </source>
</evidence>
<comment type="subcellular location">
    <subcellularLocation>
        <location evidence="2">Cytoplasm</location>
    </subcellularLocation>
    <subcellularLocation>
        <location evidence="1">Nucleus</location>
    </subcellularLocation>
</comment>
<dbReference type="InParanoid" id="A0A1X7VSA0"/>
<evidence type="ECO:0000256" key="4">
    <source>
        <dbReference type="ARBA" id="ARBA00022490"/>
    </source>
</evidence>
<comment type="similarity">
    <text evidence="3">Belongs to the CNOT2/3/5 family.</text>
</comment>